<dbReference type="PRINTS" id="PR00344">
    <property type="entry name" value="BCTRLSENSOR"/>
</dbReference>
<dbReference type="SUPFAM" id="SSF52172">
    <property type="entry name" value="CheY-like"/>
    <property type="match status" value="1"/>
</dbReference>
<keyword evidence="11" id="KW-1185">Reference proteome</keyword>
<dbReference type="InterPro" id="IPR001789">
    <property type="entry name" value="Sig_transdc_resp-reg_receiver"/>
</dbReference>
<evidence type="ECO:0000256" key="5">
    <source>
        <dbReference type="SAM" id="MobiDB-lite"/>
    </source>
</evidence>
<dbReference type="PROSITE" id="PS50110">
    <property type="entry name" value="RESPONSE_REGULATORY"/>
    <property type="match status" value="1"/>
</dbReference>
<dbReference type="OrthoDB" id="9795133at2"/>
<dbReference type="EMBL" id="CYSC01000042">
    <property type="protein sequence ID" value="CUH73778.1"/>
    <property type="molecule type" value="Genomic_DNA"/>
</dbReference>
<feature type="region of interest" description="Disordered" evidence="5">
    <location>
        <begin position="810"/>
        <end position="829"/>
    </location>
</feature>
<feature type="transmembrane region" description="Helical" evidence="6">
    <location>
        <begin position="252"/>
        <end position="273"/>
    </location>
</feature>
<dbReference type="EC" id="2.7.13.3" evidence="2"/>
<dbReference type="Pfam" id="PF02518">
    <property type="entry name" value="HATPase_c"/>
    <property type="match status" value="1"/>
</dbReference>
<dbReference type="InterPro" id="IPR004358">
    <property type="entry name" value="Sig_transdc_His_kin-like_C"/>
</dbReference>
<feature type="domain" description="Response regulatory" evidence="8">
    <location>
        <begin position="695"/>
        <end position="807"/>
    </location>
</feature>
<protein>
    <recommendedName>
        <fullName evidence="2">histidine kinase</fullName>
        <ecNumber evidence="2">2.7.13.3</ecNumber>
    </recommendedName>
</protein>
<dbReference type="CDD" id="cd17546">
    <property type="entry name" value="REC_hyHK_CKI1_RcsC-like"/>
    <property type="match status" value="1"/>
</dbReference>
<evidence type="ECO:0000256" key="2">
    <source>
        <dbReference type="ARBA" id="ARBA00012438"/>
    </source>
</evidence>
<feature type="transmembrane region" description="Helical" evidence="6">
    <location>
        <begin position="105"/>
        <end position="127"/>
    </location>
</feature>
<dbReference type="InterPro" id="IPR036890">
    <property type="entry name" value="HATPase_C_sf"/>
</dbReference>
<evidence type="ECO:0000256" key="4">
    <source>
        <dbReference type="PROSITE-ProRule" id="PRU00169"/>
    </source>
</evidence>
<feature type="transmembrane region" description="Helical" evidence="6">
    <location>
        <begin position="75"/>
        <end position="93"/>
    </location>
</feature>
<dbReference type="PROSITE" id="PS50109">
    <property type="entry name" value="HIS_KIN"/>
    <property type="match status" value="1"/>
</dbReference>
<dbReference type="InterPro" id="IPR003594">
    <property type="entry name" value="HATPase_dom"/>
</dbReference>
<dbReference type="PANTHER" id="PTHR43547">
    <property type="entry name" value="TWO-COMPONENT HISTIDINE KINASE"/>
    <property type="match status" value="1"/>
</dbReference>
<dbReference type="RefSeq" id="WP_058244928.1">
    <property type="nucleotide sequence ID" value="NZ_CYSB01000022.1"/>
</dbReference>
<keyword evidence="3 4" id="KW-0597">Phosphoprotein</keyword>
<evidence type="ECO:0000256" key="3">
    <source>
        <dbReference type="ARBA" id="ARBA00022553"/>
    </source>
</evidence>
<gene>
    <name evidence="10" type="primary">luxQ_4</name>
    <name evidence="9" type="ORF">TL5118_01068</name>
    <name evidence="10" type="ORF">TL5120_03593</name>
</gene>
<dbReference type="InterPro" id="IPR011006">
    <property type="entry name" value="CheY-like_superfamily"/>
</dbReference>
<dbReference type="SUPFAM" id="SSF55874">
    <property type="entry name" value="ATPase domain of HSP90 chaperone/DNA topoisomerase II/histidine kinase"/>
    <property type="match status" value="1"/>
</dbReference>
<dbReference type="CDD" id="cd00075">
    <property type="entry name" value="HATPase"/>
    <property type="match status" value="1"/>
</dbReference>
<organism evidence="10 12">
    <name type="scientific">Thalassovita autumnalis</name>
    <dbReference type="NCBI Taxonomy" id="2072972"/>
    <lineage>
        <taxon>Bacteria</taxon>
        <taxon>Pseudomonadati</taxon>
        <taxon>Pseudomonadota</taxon>
        <taxon>Alphaproteobacteria</taxon>
        <taxon>Rhodobacterales</taxon>
        <taxon>Roseobacteraceae</taxon>
        <taxon>Thalassovita</taxon>
    </lineage>
</organism>
<dbReference type="PANTHER" id="PTHR43547:SF2">
    <property type="entry name" value="HYBRID SIGNAL TRANSDUCTION HISTIDINE KINASE C"/>
    <property type="match status" value="1"/>
</dbReference>
<evidence type="ECO:0000313" key="9">
    <source>
        <dbReference type="EMBL" id="CUH64913.1"/>
    </source>
</evidence>
<comment type="catalytic activity">
    <reaction evidence="1">
        <text>ATP + protein L-histidine = ADP + protein N-phospho-L-histidine.</text>
        <dbReference type="EC" id="2.7.13.3"/>
    </reaction>
</comment>
<feature type="transmembrane region" description="Helical" evidence="6">
    <location>
        <begin position="48"/>
        <end position="69"/>
    </location>
</feature>
<dbReference type="AlphaFoldDB" id="A0A0P1FW73"/>
<keyword evidence="10" id="KW-0418">Kinase</keyword>
<dbReference type="SMART" id="SM00448">
    <property type="entry name" value="REC"/>
    <property type="match status" value="1"/>
</dbReference>
<dbReference type="Gene3D" id="3.30.565.10">
    <property type="entry name" value="Histidine kinase-like ATPase, C-terminal domain"/>
    <property type="match status" value="1"/>
</dbReference>
<dbReference type="EMBL" id="CYSB01000022">
    <property type="protein sequence ID" value="CUH64913.1"/>
    <property type="molecule type" value="Genomic_DNA"/>
</dbReference>
<keyword evidence="10" id="KW-0808">Transferase</keyword>
<sequence length="829" mass="92360">MLQQPRTNAARDLLDRKFEIVFPVLLLFVTALAYISGDRRSLLELAEYTFSSHLPHPATILLLVGFTLFPVNRRPVFAVSFLLLHVLSTLWTIHTGSYELPRNMGFAAFLGASLLFNAAFGFGLAYLTRVVEPILARGPYKPSLDVSLSATTFAIILGLGTPLVLAASWVGTTYLGLGRLDEMATMSASQAIRTGVYVTFCLIFALYPPTLGTILRATPLLILFLLIGLLDKSLGWQTERVFTVMFAISLRYIMPVTTALPITLLGIVLQRVLIPDETMNWPQDYLIFATLFAMMTLFDLALLNQRAQSYRNRTLRQKLWNSYEFSKYGYFLYNAKLQRFWMDNMIRLAPQRTFSDTLPDTLRRMPPKDASKLSRILSSHAPEPQAAIVQVANGNSWEDGAPYRVYRLHSVSEMSWQYGLVTIGTLTDITEIHEASVALKETLRQLEVSKERQHRLFALISHELRTPAALLKMLAEQMNDTQDWDKLGPRFDNVLQQFLTLMDDMGSVVRDEDLLPASESSFRPNDLVNHLANVYRVVAEQAGIAIDLRTAQKYDAERITDVGRVQQILGNLIRNAVLHSGGDHLVISYREEYPDGRLQGVWTIEDNGKGIPDALLPGLFDPFNRQTRGVFSKAEGTGLGMYIVKLFAENLQGQVSYMPSARGGARFQVSVPLRAVAGAPATQVVEAEPGKLDLSVLLIEDNALVAEITQSQLKRRFRNVYHLTTAEQALEAIDSLEPDLVLTDIELPSMDGIKLCSLLRADGYDGAIFGLSAGATGEEELRDAGADGILTKPLSMRRLLHELKLRHGAPLSELEEKGSADPQGEQRQA</sequence>
<dbReference type="CDD" id="cd00082">
    <property type="entry name" value="HisKA"/>
    <property type="match status" value="1"/>
</dbReference>
<feature type="transmembrane region" description="Helical" evidence="6">
    <location>
        <begin position="285"/>
        <end position="303"/>
    </location>
</feature>
<reference evidence="9 11" key="2">
    <citation type="submission" date="2015-09" db="EMBL/GenBank/DDBJ databases">
        <authorList>
            <person name="Rodrigo-Torres L."/>
            <person name="Arahal D.R."/>
        </authorList>
    </citation>
    <scope>NUCLEOTIDE SEQUENCE [LARGE SCALE GENOMIC DNA]</scope>
    <source>
        <strain evidence="9 11">CECT 5118</strain>
    </source>
</reference>
<feature type="transmembrane region" description="Helical" evidence="6">
    <location>
        <begin position="213"/>
        <end position="231"/>
    </location>
</feature>
<reference evidence="10 12" key="1">
    <citation type="submission" date="2015-09" db="EMBL/GenBank/DDBJ databases">
        <authorList>
            <consortium name="Swine Surveillance"/>
        </authorList>
    </citation>
    <scope>NUCLEOTIDE SEQUENCE [LARGE SCALE GENOMIC DNA]</scope>
    <source>
        <strain evidence="10 12">5120</strain>
    </source>
</reference>
<name>A0A0P1FW73_9RHOB</name>
<dbReference type="SMART" id="SM00387">
    <property type="entry name" value="HATPase_c"/>
    <property type="match status" value="1"/>
</dbReference>
<keyword evidence="6" id="KW-1133">Transmembrane helix</keyword>
<evidence type="ECO:0000256" key="1">
    <source>
        <dbReference type="ARBA" id="ARBA00000085"/>
    </source>
</evidence>
<evidence type="ECO:0000256" key="6">
    <source>
        <dbReference type="SAM" id="Phobius"/>
    </source>
</evidence>
<evidence type="ECO:0000259" key="8">
    <source>
        <dbReference type="PROSITE" id="PS50110"/>
    </source>
</evidence>
<dbReference type="Proteomes" id="UP000051086">
    <property type="component" value="Unassembled WGS sequence"/>
</dbReference>
<proteinExistence type="predicted"/>
<evidence type="ECO:0000313" key="12">
    <source>
        <dbReference type="Proteomes" id="UP000051887"/>
    </source>
</evidence>
<dbReference type="Pfam" id="PF00072">
    <property type="entry name" value="Response_reg"/>
    <property type="match status" value="1"/>
</dbReference>
<accession>A0A0P1FW73</accession>
<feature type="transmembrane region" description="Helical" evidence="6">
    <location>
        <begin position="147"/>
        <end position="170"/>
    </location>
</feature>
<dbReference type="Gene3D" id="1.10.287.130">
    <property type="match status" value="1"/>
</dbReference>
<evidence type="ECO:0000259" key="7">
    <source>
        <dbReference type="PROSITE" id="PS50109"/>
    </source>
</evidence>
<keyword evidence="6" id="KW-0472">Membrane</keyword>
<feature type="domain" description="Histidine kinase" evidence="7">
    <location>
        <begin position="459"/>
        <end position="675"/>
    </location>
</feature>
<feature type="transmembrane region" description="Helical" evidence="6">
    <location>
        <begin position="20"/>
        <end position="36"/>
    </location>
</feature>
<dbReference type="Gene3D" id="3.40.50.2300">
    <property type="match status" value="1"/>
</dbReference>
<evidence type="ECO:0000313" key="10">
    <source>
        <dbReference type="EMBL" id="CUH73778.1"/>
    </source>
</evidence>
<dbReference type="Proteomes" id="UP000051887">
    <property type="component" value="Unassembled WGS sequence"/>
</dbReference>
<dbReference type="GO" id="GO:0000155">
    <property type="term" value="F:phosphorelay sensor kinase activity"/>
    <property type="evidence" value="ECO:0007669"/>
    <property type="project" value="InterPro"/>
</dbReference>
<feature type="modified residue" description="4-aspartylphosphate" evidence="4">
    <location>
        <position position="744"/>
    </location>
</feature>
<dbReference type="InterPro" id="IPR036097">
    <property type="entry name" value="HisK_dim/P_sf"/>
</dbReference>
<keyword evidence="6" id="KW-0812">Transmembrane</keyword>
<dbReference type="InterPro" id="IPR003661">
    <property type="entry name" value="HisK_dim/P_dom"/>
</dbReference>
<evidence type="ECO:0000313" key="11">
    <source>
        <dbReference type="Proteomes" id="UP000051086"/>
    </source>
</evidence>
<dbReference type="SUPFAM" id="SSF47384">
    <property type="entry name" value="Homodimeric domain of signal transducing histidine kinase"/>
    <property type="match status" value="1"/>
</dbReference>
<dbReference type="InterPro" id="IPR005467">
    <property type="entry name" value="His_kinase_dom"/>
</dbReference>